<dbReference type="Gene3D" id="3.30.460.30">
    <property type="entry name" value="Glutamyl-tRNA reductase, N-terminal domain"/>
    <property type="match status" value="1"/>
</dbReference>
<dbReference type="UniPathway" id="UPA00251">
    <property type="reaction ID" value="UER00316"/>
</dbReference>
<dbReference type="RefSeq" id="WP_166645225.1">
    <property type="nucleotide sequence ID" value="NZ_SNYW01000012.1"/>
</dbReference>
<evidence type="ECO:0000259" key="13">
    <source>
        <dbReference type="Pfam" id="PF00745"/>
    </source>
</evidence>
<dbReference type="InterPro" id="IPR006151">
    <property type="entry name" value="Shikm_DH/Glu-tRNA_Rdtase"/>
</dbReference>
<evidence type="ECO:0000256" key="10">
    <source>
        <dbReference type="PIRSR" id="PIRSR000445-2"/>
    </source>
</evidence>
<evidence type="ECO:0000256" key="11">
    <source>
        <dbReference type="PIRSR" id="PIRSR000445-3"/>
    </source>
</evidence>
<dbReference type="PIRSF" id="PIRSF000445">
    <property type="entry name" value="4pyrrol_synth_GluRdtase"/>
    <property type="match status" value="1"/>
</dbReference>
<feature type="binding site" evidence="8 10">
    <location>
        <position position="124"/>
    </location>
    <ligand>
        <name>substrate</name>
    </ligand>
</feature>
<dbReference type="InterPro" id="IPR000343">
    <property type="entry name" value="4pyrrol_synth_GluRdtase"/>
</dbReference>
<feature type="binding site" evidence="8 10">
    <location>
        <begin position="129"/>
        <end position="131"/>
    </location>
    <ligand>
        <name>substrate</name>
    </ligand>
</feature>
<evidence type="ECO:0000256" key="3">
    <source>
        <dbReference type="ARBA" id="ARBA00012970"/>
    </source>
</evidence>
<dbReference type="InterPro" id="IPR015895">
    <property type="entry name" value="4pyrrol_synth_GluRdtase_N"/>
</dbReference>
<sequence>MPQHWRPVGDPLGIAPGTFLIVGAEHKRAPDLLREQLQGDDADALRLLLRCREKGLKQAMVLATCDRCEIWAVVDDETRAASDITALIAEAAGGEVADVAPKLHYLADRAALRYGFSVAASLESQVVGEPQVLGQVKEAYQFAARAGTMGTELERVLQAAFAAAKRVRSETDIAAQSVSMAACVVKIARQVHGSLDTLSALLLGVGDLGQLALEHLREAGLQRWAVIHGEPARAREIAQHIQGHVGAFAELPQALVDADVVVTALDAARYVVEAPAVATALRKRRHRPILLVDLAIPGDVDPKVDAVDDAFRYAFDDLERLARAGRKERSAAVQAATAIIDAELDRFEKARQVRDISASLTGLREYFEGERQALLSENPRLDAEELSRRLVNRLLHRPLNALRDNANDPELERAARRLFGLDRNKE</sequence>
<evidence type="ECO:0000256" key="6">
    <source>
        <dbReference type="ARBA" id="ARBA00023244"/>
    </source>
</evidence>
<comment type="subunit">
    <text evidence="8">Homodimer.</text>
</comment>
<evidence type="ECO:0000259" key="15">
    <source>
        <dbReference type="Pfam" id="PF05201"/>
    </source>
</evidence>
<comment type="pathway">
    <text evidence="1 8 12">Porphyrin-containing compound metabolism; protoporphyrin-IX biosynthesis; 5-aminolevulinate from L-glutamyl-tRNA(Glu): step 1/2.</text>
</comment>
<feature type="active site" description="Nucleophile" evidence="8 9">
    <location>
        <position position="65"/>
    </location>
</feature>
<evidence type="ECO:0000256" key="7">
    <source>
        <dbReference type="ARBA" id="ARBA00047464"/>
    </source>
</evidence>
<feature type="domain" description="Glutamyl-tRNA reductase N-terminal" evidence="15">
    <location>
        <begin position="22"/>
        <end position="171"/>
    </location>
</feature>
<dbReference type="FunFam" id="3.30.460.30:FF:000001">
    <property type="entry name" value="Glutamyl-tRNA reductase"/>
    <property type="match status" value="1"/>
</dbReference>
<dbReference type="InterPro" id="IPR036291">
    <property type="entry name" value="NAD(P)-bd_dom_sf"/>
</dbReference>
<comment type="similarity">
    <text evidence="2 8 12">Belongs to the glutamyl-tRNA reductase family.</text>
</comment>
<comment type="catalytic activity">
    <reaction evidence="7 8 12">
        <text>(S)-4-amino-5-oxopentanoate + tRNA(Glu) + NADP(+) = L-glutamyl-tRNA(Glu) + NADPH + H(+)</text>
        <dbReference type="Rhea" id="RHEA:12344"/>
        <dbReference type="Rhea" id="RHEA-COMP:9663"/>
        <dbReference type="Rhea" id="RHEA-COMP:9680"/>
        <dbReference type="ChEBI" id="CHEBI:15378"/>
        <dbReference type="ChEBI" id="CHEBI:57501"/>
        <dbReference type="ChEBI" id="CHEBI:57783"/>
        <dbReference type="ChEBI" id="CHEBI:58349"/>
        <dbReference type="ChEBI" id="CHEBI:78442"/>
        <dbReference type="ChEBI" id="CHEBI:78520"/>
        <dbReference type="EC" id="1.2.1.70"/>
    </reaction>
</comment>
<dbReference type="EMBL" id="SNYW01000012">
    <property type="protein sequence ID" value="TDQ78763.1"/>
    <property type="molecule type" value="Genomic_DNA"/>
</dbReference>
<evidence type="ECO:0000313" key="16">
    <source>
        <dbReference type="EMBL" id="TDQ78763.1"/>
    </source>
</evidence>
<dbReference type="Gene3D" id="3.40.50.720">
    <property type="entry name" value="NAD(P)-binding Rossmann-like Domain"/>
    <property type="match status" value="1"/>
</dbReference>
<dbReference type="NCBIfam" id="TIGR01035">
    <property type="entry name" value="hemA"/>
    <property type="match status" value="1"/>
</dbReference>
<organism evidence="16 17">
    <name type="scientific">Dongia mobilis</name>
    <dbReference type="NCBI Taxonomy" id="578943"/>
    <lineage>
        <taxon>Bacteria</taxon>
        <taxon>Pseudomonadati</taxon>
        <taxon>Pseudomonadota</taxon>
        <taxon>Alphaproteobacteria</taxon>
        <taxon>Rhodospirillales</taxon>
        <taxon>Dongiaceae</taxon>
        <taxon>Dongia</taxon>
    </lineage>
</organism>
<dbReference type="PANTHER" id="PTHR43013">
    <property type="entry name" value="GLUTAMYL-TRNA REDUCTASE"/>
    <property type="match status" value="1"/>
</dbReference>
<feature type="domain" description="Tetrapyrrole biosynthesis glutamyl-tRNA reductase dimerisation" evidence="13">
    <location>
        <begin position="336"/>
        <end position="421"/>
    </location>
</feature>
<dbReference type="Pfam" id="PF01488">
    <property type="entry name" value="Shikimate_DH"/>
    <property type="match status" value="1"/>
</dbReference>
<dbReference type="Pfam" id="PF05201">
    <property type="entry name" value="GlutR_N"/>
    <property type="match status" value="1"/>
</dbReference>
<evidence type="ECO:0000256" key="9">
    <source>
        <dbReference type="PIRSR" id="PIRSR000445-1"/>
    </source>
</evidence>
<evidence type="ECO:0000259" key="14">
    <source>
        <dbReference type="Pfam" id="PF01488"/>
    </source>
</evidence>
<keyword evidence="4 8" id="KW-0521">NADP</keyword>
<dbReference type="AlphaFoldDB" id="A0A4R6WIY5"/>
<dbReference type="GO" id="GO:0019353">
    <property type="term" value="P:protoporphyrinogen IX biosynthetic process from glutamate"/>
    <property type="evidence" value="ECO:0007669"/>
    <property type="project" value="TreeGrafter"/>
</dbReference>
<dbReference type="InterPro" id="IPR036453">
    <property type="entry name" value="GluRdtase_dimer_dom_sf"/>
</dbReference>
<dbReference type="SUPFAM" id="SSF51735">
    <property type="entry name" value="NAD(P)-binding Rossmann-fold domains"/>
    <property type="match status" value="1"/>
</dbReference>
<evidence type="ECO:0000313" key="17">
    <source>
        <dbReference type="Proteomes" id="UP000295783"/>
    </source>
</evidence>
<comment type="caution">
    <text evidence="8">Lacks conserved residue(s) required for the propagation of feature annotation.</text>
</comment>
<feature type="domain" description="Quinate/shikimate 5-dehydrogenase/glutamyl-tRNA reductase" evidence="14">
    <location>
        <begin position="187"/>
        <end position="320"/>
    </location>
</feature>
<dbReference type="EC" id="1.2.1.70" evidence="3 8"/>
<feature type="binding site" evidence="8 10">
    <location>
        <position position="135"/>
    </location>
    <ligand>
        <name>substrate</name>
    </ligand>
</feature>
<dbReference type="HAMAP" id="MF_00087">
    <property type="entry name" value="Glu_tRNA_reductase"/>
    <property type="match status" value="1"/>
</dbReference>
<dbReference type="PANTHER" id="PTHR43013:SF1">
    <property type="entry name" value="GLUTAMYL-TRNA REDUCTASE"/>
    <property type="match status" value="1"/>
</dbReference>
<evidence type="ECO:0000256" key="12">
    <source>
        <dbReference type="RuleBase" id="RU000584"/>
    </source>
</evidence>
<dbReference type="InterPro" id="IPR036343">
    <property type="entry name" value="GluRdtase_N_sf"/>
</dbReference>
<gene>
    <name evidence="8" type="primary">hemA</name>
    <name evidence="16" type="ORF">A8950_3223</name>
</gene>
<reference evidence="16 17" key="1">
    <citation type="submission" date="2019-03" db="EMBL/GenBank/DDBJ databases">
        <title>Genomic Encyclopedia of Type Strains, Phase III (KMG-III): the genomes of soil and plant-associated and newly described type strains.</title>
        <authorList>
            <person name="Whitman W."/>
        </authorList>
    </citation>
    <scope>NUCLEOTIDE SEQUENCE [LARGE SCALE GENOMIC DNA]</scope>
    <source>
        <strain evidence="16 17">CGMCC 1.7660</strain>
    </source>
</reference>
<keyword evidence="17" id="KW-1185">Reference proteome</keyword>
<evidence type="ECO:0000256" key="5">
    <source>
        <dbReference type="ARBA" id="ARBA00023002"/>
    </source>
</evidence>
<comment type="caution">
    <text evidence="16">The sequence shown here is derived from an EMBL/GenBank/DDBJ whole genome shotgun (WGS) entry which is preliminary data.</text>
</comment>
<keyword evidence="6 8" id="KW-0627">Porphyrin biosynthesis</keyword>
<dbReference type="Pfam" id="PF00745">
    <property type="entry name" value="GlutR_dimer"/>
    <property type="match status" value="1"/>
</dbReference>
<keyword evidence="5 8" id="KW-0560">Oxidoreductase</keyword>
<feature type="binding site" evidence="8 11">
    <location>
        <begin position="204"/>
        <end position="209"/>
    </location>
    <ligand>
        <name>NADP(+)</name>
        <dbReference type="ChEBI" id="CHEBI:58349"/>
    </ligand>
</feature>
<evidence type="ECO:0000256" key="1">
    <source>
        <dbReference type="ARBA" id="ARBA00005059"/>
    </source>
</evidence>
<evidence type="ECO:0000256" key="4">
    <source>
        <dbReference type="ARBA" id="ARBA00022857"/>
    </source>
</evidence>
<comment type="miscellaneous">
    <text evidence="8">During catalysis, the active site Cys acts as a nucleophile attacking the alpha-carbonyl group of tRNA-bound glutamate with the formation of a thioester intermediate between enzyme and glutamate, and the concomitant release of tRNA(Glu). The thioester intermediate is finally reduced by direct hydride transfer from NADPH, to form the product GSA.</text>
</comment>
<dbReference type="GO" id="GO:0008883">
    <property type="term" value="F:glutamyl-tRNA reductase activity"/>
    <property type="evidence" value="ECO:0007669"/>
    <property type="project" value="UniProtKB-UniRule"/>
</dbReference>
<evidence type="ECO:0000256" key="2">
    <source>
        <dbReference type="ARBA" id="ARBA00005916"/>
    </source>
</evidence>
<accession>A0A4R6WIY5</accession>
<protein>
    <recommendedName>
        <fullName evidence="3 8">Glutamyl-tRNA reductase</fullName>
        <shortName evidence="8">GluTR</shortName>
        <ecNumber evidence="3 8">1.2.1.70</ecNumber>
    </recommendedName>
</protein>
<proteinExistence type="inferred from homology"/>
<name>A0A4R6WIY5_9PROT</name>
<dbReference type="GO" id="GO:0050661">
    <property type="term" value="F:NADP binding"/>
    <property type="evidence" value="ECO:0007669"/>
    <property type="project" value="InterPro"/>
</dbReference>
<comment type="function">
    <text evidence="8">Catalyzes the NADPH-dependent reduction of glutamyl-tRNA(Glu) to glutamate 1-semialdehyde (GSA).</text>
</comment>
<comment type="domain">
    <text evidence="8">Possesses an unusual extended V-shaped dimeric structure with each monomer consisting of three distinct domains arranged along a curved 'spinal' alpha-helix. The N-terminal catalytic domain specifically recognizes the glutamate moiety of the substrate. The second domain is the NADPH-binding domain, and the third C-terminal domain is responsible for dimerization.</text>
</comment>
<dbReference type="Proteomes" id="UP000295783">
    <property type="component" value="Unassembled WGS sequence"/>
</dbReference>
<dbReference type="SUPFAM" id="SSF69075">
    <property type="entry name" value="Glutamyl tRNA-reductase dimerization domain"/>
    <property type="match status" value="1"/>
</dbReference>
<feature type="binding site" evidence="8 10">
    <location>
        <begin position="64"/>
        <end position="67"/>
    </location>
    <ligand>
        <name>substrate</name>
    </ligand>
</feature>
<evidence type="ECO:0000256" key="8">
    <source>
        <dbReference type="HAMAP-Rule" id="MF_00087"/>
    </source>
</evidence>
<dbReference type="SUPFAM" id="SSF69742">
    <property type="entry name" value="Glutamyl tRNA-reductase catalytic, N-terminal domain"/>
    <property type="match status" value="1"/>
</dbReference>
<dbReference type="InterPro" id="IPR015896">
    <property type="entry name" value="4pyrrol_synth_GluRdtase_dimer"/>
</dbReference>